<dbReference type="InterPro" id="IPR050815">
    <property type="entry name" value="TF_fung"/>
</dbReference>
<feature type="domain" description="Zn(2)-C6 fungal-type" evidence="7">
    <location>
        <begin position="21"/>
        <end position="51"/>
    </location>
</feature>
<evidence type="ECO:0000256" key="1">
    <source>
        <dbReference type="ARBA" id="ARBA00004123"/>
    </source>
</evidence>
<dbReference type="Gene3D" id="4.10.240.10">
    <property type="entry name" value="Zn(2)-C6 fungal-type DNA-binding domain"/>
    <property type="match status" value="1"/>
</dbReference>
<dbReference type="SUPFAM" id="SSF57701">
    <property type="entry name" value="Zn2/Cys6 DNA-binding domain"/>
    <property type="match status" value="1"/>
</dbReference>
<evidence type="ECO:0000256" key="5">
    <source>
        <dbReference type="ARBA" id="ARBA00023242"/>
    </source>
</evidence>
<keyword evidence="3" id="KW-0805">Transcription regulation</keyword>
<dbReference type="Proteomes" id="UP001341245">
    <property type="component" value="Unassembled WGS sequence"/>
</dbReference>
<keyword evidence="4" id="KW-0804">Transcription</keyword>
<feature type="compositionally biased region" description="Polar residues" evidence="6">
    <location>
        <begin position="1"/>
        <end position="10"/>
    </location>
</feature>
<dbReference type="InterPro" id="IPR036864">
    <property type="entry name" value="Zn2-C6_fun-type_DNA-bd_sf"/>
</dbReference>
<dbReference type="EMBL" id="JASGXD010000011">
    <property type="protein sequence ID" value="KAK6002794.1"/>
    <property type="molecule type" value="Genomic_DNA"/>
</dbReference>
<evidence type="ECO:0000259" key="7">
    <source>
        <dbReference type="PROSITE" id="PS50048"/>
    </source>
</evidence>
<dbReference type="SMART" id="SM00066">
    <property type="entry name" value="GAL4"/>
    <property type="match status" value="1"/>
</dbReference>
<dbReference type="PANTHER" id="PTHR47338:SF9">
    <property type="entry name" value="ZN(II)2CYS6 TRANSCRIPTION FACTOR (EUROFUNG)"/>
    <property type="match status" value="1"/>
</dbReference>
<sequence>MESNVQQTPESVRPPKRVSQACEACRRKKSRCPGEKPACSLCTRLKQTCVYADDGSMPEARSAAIERRMNARFSELENKLESLIRAIPGTPPTILPRTPLESHVESARASPRVPPSRRRSLEMPEGTTPSGLQIPHEPTRLEVAVPILMKKWNCQPIPLFHPNLEKDYMTRGSEVQFAILAMAGRLNARGPEVDDWCEANAHRARELALGRVLAGEVRLGTIQAFVLLSFLDFTNDNGQRSHLFLVNAISLAQTSGLLDPQVVINNSVELEERRRCFWSIAIMENMFNLQTLTFGAKSITYHASFKPVSPNATSKGELVSPSSQNIVADGPVPGIIINTLPMFDIFKKAAKYVTDTKNGVLPHPPWQQQSDYSAIQADILELESNFYPEYRFDRTKMTQHSKEAIEQNWAFWSCWLVNQFMYHTIHMLLNHPFLISLRIAAAGRCPRTFSQSSSDQVVVHSNWIIRLLDLLEEKEVNVSDPFLAYCISVAITVFIHYRNAEIQSLRQNAEKGLFKGRQELGELSSLLKNVERMRKALDRLEAMDTSRRSTSPQPTTAGGSKQDLLWDILIFHSPSRSIATGQGLFSKEFAAPPNEATTRDAASMVRPTQSTVQNVTPADGFQSSVGPSFARPPLPTPATTMSTIPATPGQQPTFMPGVAQFPTPADPNYMAFNDQNLAAITEFLDQNSGRMFNEWWDFGDL</sequence>
<evidence type="ECO:0000256" key="6">
    <source>
        <dbReference type="SAM" id="MobiDB-lite"/>
    </source>
</evidence>
<name>A0ABR0TEF9_AURPU</name>
<organism evidence="8 9">
    <name type="scientific">Aureobasidium pullulans</name>
    <name type="common">Black yeast</name>
    <name type="synonym">Pullularia pullulans</name>
    <dbReference type="NCBI Taxonomy" id="5580"/>
    <lineage>
        <taxon>Eukaryota</taxon>
        <taxon>Fungi</taxon>
        <taxon>Dikarya</taxon>
        <taxon>Ascomycota</taxon>
        <taxon>Pezizomycotina</taxon>
        <taxon>Dothideomycetes</taxon>
        <taxon>Dothideomycetidae</taxon>
        <taxon>Dothideales</taxon>
        <taxon>Saccotheciaceae</taxon>
        <taxon>Aureobasidium</taxon>
    </lineage>
</organism>
<dbReference type="PANTHER" id="PTHR47338">
    <property type="entry name" value="ZN(II)2CYS6 TRANSCRIPTION FACTOR (EUROFUNG)-RELATED"/>
    <property type="match status" value="1"/>
</dbReference>
<dbReference type="CDD" id="cd00067">
    <property type="entry name" value="GAL4"/>
    <property type="match status" value="1"/>
</dbReference>
<dbReference type="PROSITE" id="PS50048">
    <property type="entry name" value="ZN2_CY6_FUNGAL_2"/>
    <property type="match status" value="1"/>
</dbReference>
<feature type="region of interest" description="Disordered" evidence="6">
    <location>
        <begin position="1"/>
        <end position="20"/>
    </location>
</feature>
<evidence type="ECO:0000313" key="9">
    <source>
        <dbReference type="Proteomes" id="UP001341245"/>
    </source>
</evidence>
<reference evidence="8 9" key="1">
    <citation type="submission" date="2023-11" db="EMBL/GenBank/DDBJ databases">
        <title>Draft genome sequence and annotation of the polyextremotolerant black yeast-like fungus Aureobasidium pullulans NRRL 62042.</title>
        <authorList>
            <person name="Dielentheis-Frenken M.R.E."/>
            <person name="Wibberg D."/>
            <person name="Blank L.M."/>
            <person name="Tiso T."/>
        </authorList>
    </citation>
    <scope>NUCLEOTIDE SEQUENCE [LARGE SCALE GENOMIC DNA]</scope>
    <source>
        <strain evidence="8 9">NRRL 62042</strain>
    </source>
</reference>
<comment type="subcellular location">
    <subcellularLocation>
        <location evidence="1">Nucleus</location>
    </subcellularLocation>
</comment>
<dbReference type="Pfam" id="PF00172">
    <property type="entry name" value="Zn_clus"/>
    <property type="match status" value="1"/>
</dbReference>
<feature type="region of interest" description="Disordered" evidence="6">
    <location>
        <begin position="91"/>
        <end position="135"/>
    </location>
</feature>
<accession>A0ABR0TEF9</accession>
<evidence type="ECO:0000256" key="4">
    <source>
        <dbReference type="ARBA" id="ARBA00023163"/>
    </source>
</evidence>
<dbReference type="CDD" id="cd12148">
    <property type="entry name" value="fungal_TF_MHR"/>
    <property type="match status" value="1"/>
</dbReference>
<dbReference type="InterPro" id="IPR001138">
    <property type="entry name" value="Zn2Cys6_DnaBD"/>
</dbReference>
<evidence type="ECO:0000313" key="8">
    <source>
        <dbReference type="EMBL" id="KAK6002794.1"/>
    </source>
</evidence>
<proteinExistence type="predicted"/>
<evidence type="ECO:0000256" key="2">
    <source>
        <dbReference type="ARBA" id="ARBA00022723"/>
    </source>
</evidence>
<gene>
    <name evidence="8" type="ORF">QM012_001544</name>
</gene>
<evidence type="ECO:0000256" key="3">
    <source>
        <dbReference type="ARBA" id="ARBA00023015"/>
    </source>
</evidence>
<keyword evidence="2" id="KW-0479">Metal-binding</keyword>
<keyword evidence="9" id="KW-1185">Reference proteome</keyword>
<keyword evidence="5" id="KW-0539">Nucleus</keyword>
<dbReference type="PROSITE" id="PS00463">
    <property type="entry name" value="ZN2_CY6_FUNGAL_1"/>
    <property type="match status" value="1"/>
</dbReference>
<protein>
    <recommendedName>
        <fullName evidence="7">Zn(2)-C6 fungal-type domain-containing protein</fullName>
    </recommendedName>
</protein>
<comment type="caution">
    <text evidence="8">The sequence shown here is derived from an EMBL/GenBank/DDBJ whole genome shotgun (WGS) entry which is preliminary data.</text>
</comment>